<accession>A0A1H9G0I2</accession>
<dbReference type="Gene3D" id="3.90.1200.10">
    <property type="match status" value="1"/>
</dbReference>
<dbReference type="Pfam" id="PF04655">
    <property type="entry name" value="APH_6_hur"/>
    <property type="match status" value="1"/>
</dbReference>
<dbReference type="GO" id="GO:0016773">
    <property type="term" value="F:phosphotransferase activity, alcohol group as acceptor"/>
    <property type="evidence" value="ECO:0007669"/>
    <property type="project" value="InterPro"/>
</dbReference>
<name>A0A1H9G0I2_9ACTN</name>
<dbReference type="AlphaFoldDB" id="A0A1H9G0I2"/>
<dbReference type="EMBL" id="FOET01000008">
    <property type="protein sequence ID" value="SEQ43620.1"/>
    <property type="molecule type" value="Genomic_DNA"/>
</dbReference>
<proteinExistence type="predicted"/>
<sequence>MLAPMTPADPVPPGLPVVRTVSGYPGGPEWLGRLPDLIGELAERWELVPGEPFAGGSVSWVAPVRRADGSDAVLKVSWPHREAAGEGEALRLWDGRGAVRLYEHDAGRYALLLERCAPGTELGRAAELPAEERLLAGAEVLRELWSTPVPPDAGLETVAEVTAGWADLAEGRMARLRPAGFDPALVALGVRLLRELPGTAAREAVVHGDLNPGNVLSAGRRPWLAVDAKPMTGDPLYDPWPLVEQIGYAFGQPVPRDVVAARCSLVAGALGEDAGRLTAWAAARRVESALWAVAEGGDLEAGKAMMAQVRTLADLAGL</sequence>
<dbReference type="Proteomes" id="UP000199055">
    <property type="component" value="Unassembled WGS sequence"/>
</dbReference>
<dbReference type="GO" id="GO:0016301">
    <property type="term" value="F:kinase activity"/>
    <property type="evidence" value="ECO:0007669"/>
    <property type="project" value="UniProtKB-KW"/>
</dbReference>
<dbReference type="InterPro" id="IPR011009">
    <property type="entry name" value="Kinase-like_dom_sf"/>
</dbReference>
<keyword evidence="2" id="KW-1185">Reference proteome</keyword>
<gene>
    <name evidence="1" type="ORF">SAMN05216481_10826</name>
</gene>
<dbReference type="STRING" id="403935.SAMN05216481_10826"/>
<evidence type="ECO:0000313" key="2">
    <source>
        <dbReference type="Proteomes" id="UP000199055"/>
    </source>
</evidence>
<protein>
    <submittedName>
        <fullName evidence="1">Streptomycin 6-kinase</fullName>
    </submittedName>
</protein>
<dbReference type="InterPro" id="IPR006748">
    <property type="entry name" value="NH2Glyco/OHUrea_AB-resist_kin"/>
</dbReference>
<dbReference type="GO" id="GO:0019748">
    <property type="term" value="P:secondary metabolic process"/>
    <property type="evidence" value="ECO:0007669"/>
    <property type="project" value="InterPro"/>
</dbReference>
<reference evidence="1 2" key="1">
    <citation type="submission" date="2016-10" db="EMBL/GenBank/DDBJ databases">
        <authorList>
            <person name="de Groot N.N."/>
        </authorList>
    </citation>
    <scope>NUCLEOTIDE SEQUENCE [LARGE SCALE GENOMIC DNA]</scope>
    <source>
        <strain evidence="1 2">CGMCC 4.3519</strain>
    </source>
</reference>
<keyword evidence="1" id="KW-0418">Kinase</keyword>
<evidence type="ECO:0000313" key="1">
    <source>
        <dbReference type="EMBL" id="SEQ43620.1"/>
    </source>
</evidence>
<dbReference type="SUPFAM" id="SSF56112">
    <property type="entry name" value="Protein kinase-like (PK-like)"/>
    <property type="match status" value="1"/>
</dbReference>
<keyword evidence="1" id="KW-0808">Transferase</keyword>
<organism evidence="1 2">
    <name type="scientific">Streptomyces radiopugnans</name>
    <dbReference type="NCBI Taxonomy" id="403935"/>
    <lineage>
        <taxon>Bacteria</taxon>
        <taxon>Bacillati</taxon>
        <taxon>Actinomycetota</taxon>
        <taxon>Actinomycetes</taxon>
        <taxon>Kitasatosporales</taxon>
        <taxon>Streptomycetaceae</taxon>
        <taxon>Streptomyces</taxon>
    </lineage>
</organism>